<comment type="cofactor">
    <cofactor evidence="1">
        <name>Mg(2+)</name>
        <dbReference type="ChEBI" id="CHEBI:18420"/>
    </cofactor>
</comment>
<comment type="subunit">
    <text evidence="2">Monomer.</text>
</comment>
<reference evidence="18 19" key="1">
    <citation type="submission" date="2014-11" db="EMBL/GenBank/DDBJ databases">
        <authorList>
            <person name="Zhu J."/>
            <person name="Qi W."/>
            <person name="Song R."/>
        </authorList>
    </citation>
    <scope>NUCLEOTIDE SEQUENCE [LARGE SCALE GENOMIC DNA]</scope>
</reference>
<comment type="catalytic activity">
    <reaction evidence="14">
        <text>L-seryl-[protein] + ATP = O-phospho-L-seryl-[protein] + ADP + H(+)</text>
        <dbReference type="Rhea" id="RHEA:17989"/>
        <dbReference type="Rhea" id="RHEA-COMP:9863"/>
        <dbReference type="Rhea" id="RHEA-COMP:11604"/>
        <dbReference type="ChEBI" id="CHEBI:15378"/>
        <dbReference type="ChEBI" id="CHEBI:29999"/>
        <dbReference type="ChEBI" id="CHEBI:30616"/>
        <dbReference type="ChEBI" id="CHEBI:83421"/>
        <dbReference type="ChEBI" id="CHEBI:456216"/>
        <dbReference type="EC" id="2.7.11.1"/>
    </reaction>
</comment>
<dbReference type="InParanoid" id="A0A0G4H819"/>
<keyword evidence="4" id="KW-0723">Serine/threonine-protein kinase</keyword>
<evidence type="ECO:0000256" key="12">
    <source>
        <dbReference type="ARBA" id="ARBA00024334"/>
    </source>
</evidence>
<dbReference type="PROSITE" id="PS00107">
    <property type="entry name" value="PROTEIN_KINASE_ATP"/>
    <property type="match status" value="1"/>
</dbReference>
<dbReference type="InterPro" id="IPR000719">
    <property type="entry name" value="Prot_kinase_dom"/>
</dbReference>
<evidence type="ECO:0000256" key="5">
    <source>
        <dbReference type="ARBA" id="ARBA00022679"/>
    </source>
</evidence>
<gene>
    <name evidence="18" type="ORF">Vbra_19887</name>
</gene>
<keyword evidence="10" id="KW-0106">Calcium</keyword>
<feature type="region of interest" description="Disordered" evidence="16">
    <location>
        <begin position="393"/>
        <end position="519"/>
    </location>
</feature>
<feature type="compositionally biased region" description="Low complexity" evidence="16">
    <location>
        <begin position="447"/>
        <end position="457"/>
    </location>
</feature>
<dbReference type="SMART" id="SM00220">
    <property type="entry name" value="S_TKc"/>
    <property type="match status" value="1"/>
</dbReference>
<dbReference type="STRING" id="1169540.A0A0G4H819"/>
<dbReference type="EC" id="2.7.11.1" evidence="3"/>
<evidence type="ECO:0000256" key="15">
    <source>
        <dbReference type="PROSITE-ProRule" id="PRU10141"/>
    </source>
</evidence>
<comment type="similarity">
    <text evidence="12">Belongs to the protein kinase superfamily. Ser/Thr protein kinase family. CDPK subfamily.</text>
</comment>
<protein>
    <recommendedName>
        <fullName evidence="3">non-specific serine/threonine protein kinase</fullName>
        <ecNumber evidence="3">2.7.11.1</ecNumber>
    </recommendedName>
</protein>
<evidence type="ECO:0000256" key="2">
    <source>
        <dbReference type="ARBA" id="ARBA00011245"/>
    </source>
</evidence>
<evidence type="ECO:0000256" key="16">
    <source>
        <dbReference type="SAM" id="MobiDB-lite"/>
    </source>
</evidence>
<evidence type="ECO:0000259" key="17">
    <source>
        <dbReference type="PROSITE" id="PS50011"/>
    </source>
</evidence>
<dbReference type="Proteomes" id="UP000041254">
    <property type="component" value="Unassembled WGS sequence"/>
</dbReference>
<feature type="compositionally biased region" description="Low complexity" evidence="16">
    <location>
        <begin position="465"/>
        <end position="475"/>
    </location>
</feature>
<dbReference type="GO" id="GO:0005524">
    <property type="term" value="F:ATP binding"/>
    <property type="evidence" value="ECO:0007669"/>
    <property type="project" value="UniProtKB-UniRule"/>
</dbReference>
<dbReference type="InterPro" id="IPR050205">
    <property type="entry name" value="CDPK_Ser/Thr_kinases"/>
</dbReference>
<dbReference type="PROSITE" id="PS50011">
    <property type="entry name" value="PROTEIN_KINASE_DOM"/>
    <property type="match status" value="1"/>
</dbReference>
<evidence type="ECO:0000256" key="6">
    <source>
        <dbReference type="ARBA" id="ARBA00022723"/>
    </source>
</evidence>
<evidence type="ECO:0000256" key="8">
    <source>
        <dbReference type="ARBA" id="ARBA00022741"/>
    </source>
</evidence>
<evidence type="ECO:0000256" key="4">
    <source>
        <dbReference type="ARBA" id="ARBA00022527"/>
    </source>
</evidence>
<dbReference type="FunFam" id="3.30.200.20:FF:000315">
    <property type="entry name" value="Calcium-dependent protein kinase 3"/>
    <property type="match status" value="1"/>
</dbReference>
<dbReference type="CDD" id="cd05117">
    <property type="entry name" value="STKc_CAMK"/>
    <property type="match status" value="1"/>
</dbReference>
<keyword evidence="7" id="KW-0677">Repeat</keyword>
<dbReference type="InterPro" id="IPR008271">
    <property type="entry name" value="Ser/Thr_kinase_AS"/>
</dbReference>
<proteinExistence type="inferred from homology"/>
<name>A0A0G4H819_VITBC</name>
<dbReference type="OrthoDB" id="193931at2759"/>
<keyword evidence="5" id="KW-0808">Transferase</keyword>
<dbReference type="AlphaFoldDB" id="A0A0G4H819"/>
<accession>A0A0G4H819</accession>
<dbReference type="VEuPathDB" id="CryptoDB:Vbra_19887"/>
<feature type="compositionally biased region" description="Polar residues" evidence="16">
    <location>
        <begin position="362"/>
        <end position="372"/>
    </location>
</feature>
<dbReference type="InterPro" id="IPR017441">
    <property type="entry name" value="Protein_kinase_ATP_BS"/>
</dbReference>
<feature type="compositionally biased region" description="Basic and acidic residues" evidence="16">
    <location>
        <begin position="494"/>
        <end position="507"/>
    </location>
</feature>
<evidence type="ECO:0000256" key="13">
    <source>
        <dbReference type="ARBA" id="ARBA00047899"/>
    </source>
</evidence>
<evidence type="ECO:0000313" key="19">
    <source>
        <dbReference type="Proteomes" id="UP000041254"/>
    </source>
</evidence>
<dbReference type="FunFam" id="1.10.510.10:FF:000571">
    <property type="entry name" value="Maternal embryonic leucine zipper kinase"/>
    <property type="match status" value="1"/>
</dbReference>
<evidence type="ECO:0000256" key="3">
    <source>
        <dbReference type="ARBA" id="ARBA00012513"/>
    </source>
</evidence>
<dbReference type="PhylomeDB" id="A0A0G4H819"/>
<evidence type="ECO:0000256" key="9">
    <source>
        <dbReference type="ARBA" id="ARBA00022777"/>
    </source>
</evidence>
<feature type="region of interest" description="Disordered" evidence="16">
    <location>
        <begin position="352"/>
        <end position="374"/>
    </location>
</feature>
<comment type="catalytic activity">
    <reaction evidence="13">
        <text>L-threonyl-[protein] + ATP = O-phospho-L-threonyl-[protein] + ADP + H(+)</text>
        <dbReference type="Rhea" id="RHEA:46608"/>
        <dbReference type="Rhea" id="RHEA-COMP:11060"/>
        <dbReference type="Rhea" id="RHEA-COMP:11605"/>
        <dbReference type="ChEBI" id="CHEBI:15378"/>
        <dbReference type="ChEBI" id="CHEBI:30013"/>
        <dbReference type="ChEBI" id="CHEBI:30616"/>
        <dbReference type="ChEBI" id="CHEBI:61977"/>
        <dbReference type="ChEBI" id="CHEBI:456216"/>
        <dbReference type="EC" id="2.7.11.1"/>
    </reaction>
</comment>
<evidence type="ECO:0000256" key="14">
    <source>
        <dbReference type="ARBA" id="ARBA00048679"/>
    </source>
</evidence>
<keyword evidence="11 15" id="KW-0067">ATP-binding</keyword>
<dbReference type="InterPro" id="IPR011009">
    <property type="entry name" value="Kinase-like_dom_sf"/>
</dbReference>
<dbReference type="OMA" id="AWSASEM"/>
<keyword evidence="6" id="KW-0479">Metal-binding</keyword>
<feature type="domain" description="Protein kinase" evidence="17">
    <location>
        <begin position="19"/>
        <end position="277"/>
    </location>
</feature>
<dbReference type="PROSITE" id="PS00108">
    <property type="entry name" value="PROTEIN_KINASE_ST"/>
    <property type="match status" value="1"/>
</dbReference>
<dbReference type="SUPFAM" id="SSF56112">
    <property type="entry name" value="Protein kinase-like (PK-like)"/>
    <property type="match status" value="1"/>
</dbReference>
<evidence type="ECO:0000256" key="10">
    <source>
        <dbReference type="ARBA" id="ARBA00022837"/>
    </source>
</evidence>
<evidence type="ECO:0000256" key="1">
    <source>
        <dbReference type="ARBA" id="ARBA00001946"/>
    </source>
</evidence>
<dbReference type="GO" id="GO:0004674">
    <property type="term" value="F:protein serine/threonine kinase activity"/>
    <property type="evidence" value="ECO:0007669"/>
    <property type="project" value="UniProtKB-KW"/>
</dbReference>
<dbReference type="Gene3D" id="1.10.510.10">
    <property type="entry name" value="Transferase(Phosphotransferase) domain 1"/>
    <property type="match status" value="1"/>
</dbReference>
<feature type="binding site" evidence="15">
    <location>
        <position position="48"/>
    </location>
    <ligand>
        <name>ATP</name>
        <dbReference type="ChEBI" id="CHEBI:30616"/>
    </ligand>
</feature>
<dbReference type="GO" id="GO:0046872">
    <property type="term" value="F:metal ion binding"/>
    <property type="evidence" value="ECO:0007669"/>
    <property type="project" value="UniProtKB-KW"/>
</dbReference>
<organism evidence="18 19">
    <name type="scientific">Vitrella brassicaformis (strain CCMP3155)</name>
    <dbReference type="NCBI Taxonomy" id="1169540"/>
    <lineage>
        <taxon>Eukaryota</taxon>
        <taxon>Sar</taxon>
        <taxon>Alveolata</taxon>
        <taxon>Colpodellida</taxon>
        <taxon>Vitrellaceae</taxon>
        <taxon>Vitrella</taxon>
    </lineage>
</organism>
<feature type="compositionally biased region" description="Polar residues" evidence="16">
    <location>
        <begin position="508"/>
        <end position="519"/>
    </location>
</feature>
<evidence type="ECO:0000256" key="11">
    <source>
        <dbReference type="ARBA" id="ARBA00022840"/>
    </source>
</evidence>
<keyword evidence="9" id="KW-0418">Kinase</keyword>
<evidence type="ECO:0000313" key="18">
    <source>
        <dbReference type="EMBL" id="CEM40049.1"/>
    </source>
</evidence>
<dbReference type="Pfam" id="PF00069">
    <property type="entry name" value="Pkinase"/>
    <property type="match status" value="1"/>
</dbReference>
<keyword evidence="8 15" id="KW-0547">Nucleotide-binding</keyword>
<sequence>MGCSCGKLQPPDEDIRDRYKIGKVLGSGAFGQVRECMLKDTKELRAVKLMEKKAGDKGPWSNESMFKREIALLQKIDHENIIKFFDFYEDKVFLYAVMEKCDGGELFEQVIKRKKFTERDASVLCRQMLSALHYIHSLGIVHRDIKAENFLFLDRTETSPLKMIDFGMSARLEQGQYLNEVCGSPHYLAPELIRRQYNFQADMWALGVLIYLMLYGRYPFDGLGTHAIVKEIMNKKVDWSLDTVAHSPTAVDFMKRLLERSPDRRMDAATALKHPWVMTLEEVPASPKTIPMEVVRSAHRKVTIKKTEVPKSVEDRRNNALKKLEADWAKGRVGGKKISANVYGAASGKLLPEYSRPDKRLSTTPSRFQGENDQIKKELDELRALALEQIAEGDINGEAEAASEQQPRESDNGMKPEGTPTGLHAAYTRPSWKDKDNRTPKSPNFLGATTQAASGGTTTSGGGSSPSTSGGPHSGRASRRAMSLQGTEAQVPQDELRAAAEEAEKRQVQSTLLPSSNGG</sequence>
<dbReference type="PANTHER" id="PTHR24349">
    <property type="entry name" value="SERINE/THREONINE-PROTEIN KINASE"/>
    <property type="match status" value="1"/>
</dbReference>
<evidence type="ECO:0000256" key="7">
    <source>
        <dbReference type="ARBA" id="ARBA00022737"/>
    </source>
</evidence>
<dbReference type="EMBL" id="CDMY01001064">
    <property type="protein sequence ID" value="CEM40049.1"/>
    <property type="molecule type" value="Genomic_DNA"/>
</dbReference>
<keyword evidence="19" id="KW-1185">Reference proteome</keyword>